<dbReference type="EMBL" id="VUJU01017688">
    <property type="protein sequence ID" value="KAF0682203.1"/>
    <property type="molecule type" value="Genomic_DNA"/>
</dbReference>
<keyword evidence="3" id="KW-1185">Reference proteome</keyword>
<reference evidence="2 3" key="1">
    <citation type="submission" date="2019-08" db="EMBL/GenBank/DDBJ databases">
        <title>Whole genome of Aphis craccivora.</title>
        <authorList>
            <person name="Voronova N.V."/>
            <person name="Shulinski R.S."/>
            <person name="Bandarenka Y.V."/>
            <person name="Zhorov D.G."/>
            <person name="Warner D."/>
        </authorList>
    </citation>
    <scope>NUCLEOTIDE SEQUENCE [LARGE SCALE GENOMIC DNA]</scope>
    <source>
        <strain evidence="2">180601</strain>
        <tissue evidence="2">Whole Body</tissue>
    </source>
</reference>
<feature type="chain" id="PRO_5026107327" evidence="1">
    <location>
        <begin position="20"/>
        <end position="164"/>
    </location>
</feature>
<dbReference type="Proteomes" id="UP000478052">
    <property type="component" value="Unassembled WGS sequence"/>
</dbReference>
<name>A0A6G0VGT4_APHCR</name>
<gene>
    <name evidence="2" type="ORF">FWK35_00036994</name>
</gene>
<evidence type="ECO:0000256" key="1">
    <source>
        <dbReference type="SAM" id="SignalP"/>
    </source>
</evidence>
<feature type="signal peptide" evidence="1">
    <location>
        <begin position="1"/>
        <end position="19"/>
    </location>
</feature>
<proteinExistence type="predicted"/>
<sequence length="164" mass="18995">FTLHAWIRFFECLLHVSYRLECKTWQVCKITADVFTLTNIFSGTGNTNDDNTARRFFKNPEKSAEITGIDFTLLKRFGNILSVIASGREINPITFDEYALATATLFVHLYPWYYMPASVHKILIHGADVIKFAIWPIGQLSEEAQEARNKDYKRIRQNQEKVVD</sequence>
<dbReference type="OrthoDB" id="6627303at2759"/>
<organism evidence="2 3">
    <name type="scientific">Aphis craccivora</name>
    <name type="common">Cowpea aphid</name>
    <dbReference type="NCBI Taxonomy" id="307492"/>
    <lineage>
        <taxon>Eukaryota</taxon>
        <taxon>Metazoa</taxon>
        <taxon>Ecdysozoa</taxon>
        <taxon>Arthropoda</taxon>
        <taxon>Hexapoda</taxon>
        <taxon>Insecta</taxon>
        <taxon>Pterygota</taxon>
        <taxon>Neoptera</taxon>
        <taxon>Paraneoptera</taxon>
        <taxon>Hemiptera</taxon>
        <taxon>Sternorrhyncha</taxon>
        <taxon>Aphidomorpha</taxon>
        <taxon>Aphidoidea</taxon>
        <taxon>Aphididae</taxon>
        <taxon>Aphidini</taxon>
        <taxon>Aphis</taxon>
        <taxon>Aphis</taxon>
    </lineage>
</organism>
<evidence type="ECO:0000313" key="2">
    <source>
        <dbReference type="EMBL" id="KAF0682203.1"/>
    </source>
</evidence>
<feature type="non-terminal residue" evidence="2">
    <location>
        <position position="1"/>
    </location>
</feature>
<protein>
    <submittedName>
        <fullName evidence="2">Uncharacterized protein</fullName>
    </submittedName>
</protein>
<keyword evidence="1" id="KW-0732">Signal</keyword>
<dbReference type="AlphaFoldDB" id="A0A6G0VGT4"/>
<evidence type="ECO:0000313" key="3">
    <source>
        <dbReference type="Proteomes" id="UP000478052"/>
    </source>
</evidence>
<comment type="caution">
    <text evidence="2">The sequence shown here is derived from an EMBL/GenBank/DDBJ whole genome shotgun (WGS) entry which is preliminary data.</text>
</comment>
<accession>A0A6G0VGT4</accession>